<evidence type="ECO:0000256" key="1">
    <source>
        <dbReference type="ARBA" id="ARBA00004302"/>
    </source>
</evidence>
<protein>
    <recommendedName>
        <fullName evidence="6">Laminin IV type B domain-containing protein</fullName>
    </recommendedName>
</protein>
<dbReference type="InterPro" id="IPR013015">
    <property type="entry name" value="Laminin_IV_B"/>
</dbReference>
<evidence type="ECO:0000256" key="2">
    <source>
        <dbReference type="ARBA" id="ARBA00022525"/>
    </source>
</evidence>
<dbReference type="EMBL" id="JAPWTK010000169">
    <property type="protein sequence ID" value="KAJ8947118.1"/>
    <property type="molecule type" value="Genomic_DNA"/>
</dbReference>
<accession>A0AAV8Y7H8</accession>
<gene>
    <name evidence="7" type="ORF">NQ318_002478</name>
</gene>
<proteinExistence type="predicted"/>
<comment type="subcellular location">
    <subcellularLocation>
        <location evidence="1">Secreted</location>
        <location evidence="1">Extracellular space</location>
        <location evidence="1">Extracellular matrix</location>
        <location evidence="1">Basement membrane</location>
    </subcellularLocation>
</comment>
<sequence>MTGRTCDVPREHFFTASLDFLLYEAEISKTSGQVVIREPNRDGRPDTWTGTGFVKAFEGNYLEFIVDDIKTSLDYDIVIKYEPVMPNVWEDVVVTIQRPDYDQPDPEGPCARMSPNADEKHTNLPPNSRSVTVYPPACLEAGKTYKVILEFRRYSYEKENPSASVLIDSIALIQDREHTLVPRFHCGRH</sequence>
<organism evidence="7 8">
    <name type="scientific">Aromia moschata</name>
    <dbReference type="NCBI Taxonomy" id="1265417"/>
    <lineage>
        <taxon>Eukaryota</taxon>
        <taxon>Metazoa</taxon>
        <taxon>Ecdysozoa</taxon>
        <taxon>Arthropoda</taxon>
        <taxon>Hexapoda</taxon>
        <taxon>Insecta</taxon>
        <taxon>Pterygota</taxon>
        <taxon>Neoptera</taxon>
        <taxon>Endopterygota</taxon>
        <taxon>Coleoptera</taxon>
        <taxon>Polyphaga</taxon>
        <taxon>Cucujiformia</taxon>
        <taxon>Chrysomeloidea</taxon>
        <taxon>Cerambycidae</taxon>
        <taxon>Cerambycinae</taxon>
        <taxon>Callichromatini</taxon>
        <taxon>Aromia</taxon>
    </lineage>
</organism>
<name>A0AAV8Y7H8_9CUCU</name>
<comment type="caution">
    <text evidence="7">The sequence shown here is derived from an EMBL/GenBank/DDBJ whole genome shotgun (WGS) entry which is preliminary data.</text>
</comment>
<dbReference type="Proteomes" id="UP001162162">
    <property type="component" value="Unassembled WGS sequence"/>
</dbReference>
<evidence type="ECO:0000313" key="7">
    <source>
        <dbReference type="EMBL" id="KAJ8947118.1"/>
    </source>
</evidence>
<feature type="region of interest" description="Disordered" evidence="5">
    <location>
        <begin position="101"/>
        <end position="127"/>
    </location>
</feature>
<dbReference type="PROSITE" id="PS51116">
    <property type="entry name" value="LAMININ_IVB"/>
    <property type="match status" value="1"/>
</dbReference>
<dbReference type="AlphaFoldDB" id="A0AAV8Y7H8"/>
<evidence type="ECO:0000256" key="3">
    <source>
        <dbReference type="ARBA" id="ARBA00022530"/>
    </source>
</evidence>
<keyword evidence="4" id="KW-0084">Basement membrane</keyword>
<evidence type="ECO:0000256" key="4">
    <source>
        <dbReference type="ARBA" id="ARBA00022869"/>
    </source>
</evidence>
<feature type="domain" description="Laminin IV type B" evidence="6">
    <location>
        <begin position="15"/>
        <end position="189"/>
    </location>
</feature>
<dbReference type="Pfam" id="PF21199">
    <property type="entry name" value="LAMININ_IV_B"/>
    <property type="match status" value="1"/>
</dbReference>
<keyword evidence="2" id="KW-0964">Secreted</keyword>
<keyword evidence="3" id="KW-0272">Extracellular matrix</keyword>
<reference evidence="7" key="1">
    <citation type="journal article" date="2023" name="Insect Mol. Biol.">
        <title>Genome sequencing provides insights into the evolution of gene families encoding plant cell wall-degrading enzymes in longhorned beetles.</title>
        <authorList>
            <person name="Shin N.R."/>
            <person name="Okamura Y."/>
            <person name="Kirsch R."/>
            <person name="Pauchet Y."/>
        </authorList>
    </citation>
    <scope>NUCLEOTIDE SEQUENCE</scope>
    <source>
        <strain evidence="7">AMC_N1</strain>
    </source>
</reference>
<keyword evidence="8" id="KW-1185">Reference proteome</keyword>
<evidence type="ECO:0000259" key="6">
    <source>
        <dbReference type="PROSITE" id="PS51116"/>
    </source>
</evidence>
<evidence type="ECO:0000313" key="8">
    <source>
        <dbReference type="Proteomes" id="UP001162162"/>
    </source>
</evidence>
<evidence type="ECO:0000256" key="5">
    <source>
        <dbReference type="SAM" id="MobiDB-lite"/>
    </source>
</evidence>
<dbReference type="GO" id="GO:0005604">
    <property type="term" value="C:basement membrane"/>
    <property type="evidence" value="ECO:0007669"/>
    <property type="project" value="UniProtKB-SubCell"/>
</dbReference>